<dbReference type="PANTHER" id="PTHR24220">
    <property type="entry name" value="IMPORT ATP-BINDING PROTEIN"/>
    <property type="match status" value="1"/>
</dbReference>
<comment type="caution">
    <text evidence="5">The sequence shown here is derived from an EMBL/GenBank/DDBJ whole genome shotgun (WGS) entry which is preliminary data.</text>
</comment>
<keyword evidence="2" id="KW-0547">Nucleotide-binding</keyword>
<dbReference type="GO" id="GO:0022857">
    <property type="term" value="F:transmembrane transporter activity"/>
    <property type="evidence" value="ECO:0007669"/>
    <property type="project" value="TreeGrafter"/>
</dbReference>
<organism evidence="5 6">
    <name type="scientific">Candidatus Curtissbacteria bacterium RIFOXYA1_FULL_41_14</name>
    <dbReference type="NCBI Taxonomy" id="1797737"/>
    <lineage>
        <taxon>Bacteria</taxon>
        <taxon>Candidatus Curtissiibacteriota</taxon>
    </lineage>
</organism>
<evidence type="ECO:0000313" key="6">
    <source>
        <dbReference type="Proteomes" id="UP000176751"/>
    </source>
</evidence>
<reference evidence="5 6" key="1">
    <citation type="journal article" date="2016" name="Nat. Commun.">
        <title>Thousands of microbial genomes shed light on interconnected biogeochemical processes in an aquifer system.</title>
        <authorList>
            <person name="Anantharaman K."/>
            <person name="Brown C.T."/>
            <person name="Hug L.A."/>
            <person name="Sharon I."/>
            <person name="Castelle C.J."/>
            <person name="Probst A.J."/>
            <person name="Thomas B.C."/>
            <person name="Singh A."/>
            <person name="Wilkins M.J."/>
            <person name="Karaoz U."/>
            <person name="Brodie E.L."/>
            <person name="Williams K.H."/>
            <person name="Hubbard S.S."/>
            <person name="Banfield J.F."/>
        </authorList>
    </citation>
    <scope>NUCLEOTIDE SEQUENCE [LARGE SCALE GENOMIC DNA]</scope>
</reference>
<keyword evidence="1" id="KW-0813">Transport</keyword>
<dbReference type="STRING" id="1797737.A2196_01665"/>
<evidence type="ECO:0000256" key="1">
    <source>
        <dbReference type="ARBA" id="ARBA00022448"/>
    </source>
</evidence>
<dbReference type="InterPro" id="IPR017871">
    <property type="entry name" value="ABC_transporter-like_CS"/>
</dbReference>
<gene>
    <name evidence="5" type="ORF">A2196_01665</name>
</gene>
<dbReference type="InterPro" id="IPR003593">
    <property type="entry name" value="AAA+_ATPase"/>
</dbReference>
<dbReference type="GO" id="GO:0005886">
    <property type="term" value="C:plasma membrane"/>
    <property type="evidence" value="ECO:0007669"/>
    <property type="project" value="TreeGrafter"/>
</dbReference>
<evidence type="ECO:0000256" key="3">
    <source>
        <dbReference type="ARBA" id="ARBA00022840"/>
    </source>
</evidence>
<dbReference type="Pfam" id="PF00005">
    <property type="entry name" value="ABC_tran"/>
    <property type="match status" value="1"/>
</dbReference>
<evidence type="ECO:0000256" key="2">
    <source>
        <dbReference type="ARBA" id="ARBA00022741"/>
    </source>
</evidence>
<dbReference type="InterPro" id="IPR003439">
    <property type="entry name" value="ABC_transporter-like_ATP-bd"/>
</dbReference>
<dbReference type="SUPFAM" id="SSF52540">
    <property type="entry name" value="P-loop containing nucleoside triphosphate hydrolases"/>
    <property type="match status" value="1"/>
</dbReference>
<dbReference type="PANTHER" id="PTHR24220:SF86">
    <property type="entry name" value="ABC TRANSPORTER ABCH.1"/>
    <property type="match status" value="1"/>
</dbReference>
<feature type="domain" description="ABC transporter" evidence="4">
    <location>
        <begin position="5"/>
        <end position="230"/>
    </location>
</feature>
<protein>
    <submittedName>
        <fullName evidence="5">Macrolide ABC transporter ATP-binding protein</fullName>
    </submittedName>
</protein>
<dbReference type="SMART" id="SM00382">
    <property type="entry name" value="AAA"/>
    <property type="match status" value="1"/>
</dbReference>
<accession>A0A1F5HED0</accession>
<dbReference type="Gene3D" id="3.40.50.300">
    <property type="entry name" value="P-loop containing nucleotide triphosphate hydrolases"/>
    <property type="match status" value="1"/>
</dbReference>
<dbReference type="PROSITE" id="PS50893">
    <property type="entry name" value="ABC_TRANSPORTER_2"/>
    <property type="match status" value="1"/>
</dbReference>
<dbReference type="InterPro" id="IPR017911">
    <property type="entry name" value="MacB-like_ATP-bd"/>
</dbReference>
<proteinExistence type="predicted"/>
<dbReference type="GO" id="GO:0005524">
    <property type="term" value="F:ATP binding"/>
    <property type="evidence" value="ECO:0007669"/>
    <property type="project" value="UniProtKB-KW"/>
</dbReference>
<keyword evidence="3 5" id="KW-0067">ATP-binding</keyword>
<dbReference type="GO" id="GO:0016887">
    <property type="term" value="F:ATP hydrolysis activity"/>
    <property type="evidence" value="ECO:0007669"/>
    <property type="project" value="InterPro"/>
</dbReference>
<dbReference type="FunFam" id="3.40.50.300:FF:000032">
    <property type="entry name" value="Export ABC transporter ATP-binding protein"/>
    <property type="match status" value="1"/>
</dbReference>
<dbReference type="Proteomes" id="UP000176751">
    <property type="component" value="Unassembled WGS sequence"/>
</dbReference>
<sequence length="230" mass="24966">MKPIIQAKNVVKIYGEEPSETVALSGVSLEIGKGEFSAIVGPSGCGKSTLMHLLGLLDKPTSGGILIDGQKAENLDEDEQAKLRNQKIGFVFQSFNLLDRTSSLNNVMLPLQYNNQISASERKKIAQERLADVGLPDRMGNYPSQLSGGEQQRVAIARALVCDPAVILADEPTGNLDSKSGTAIMSLLESLHKKGKTVIIVTHDRLLAKMTNRIISMRDGKIISDKKVKR</sequence>
<evidence type="ECO:0000259" key="4">
    <source>
        <dbReference type="PROSITE" id="PS50893"/>
    </source>
</evidence>
<dbReference type="PROSITE" id="PS00211">
    <property type="entry name" value="ABC_TRANSPORTER_1"/>
    <property type="match status" value="1"/>
</dbReference>
<dbReference type="CDD" id="cd03255">
    <property type="entry name" value="ABC_MJ0796_LolCDE_FtsE"/>
    <property type="match status" value="1"/>
</dbReference>
<name>A0A1F5HED0_9BACT</name>
<dbReference type="GO" id="GO:0098796">
    <property type="term" value="C:membrane protein complex"/>
    <property type="evidence" value="ECO:0007669"/>
    <property type="project" value="UniProtKB-ARBA"/>
</dbReference>
<dbReference type="AlphaFoldDB" id="A0A1F5HED0"/>
<dbReference type="EMBL" id="MFCA01000013">
    <property type="protein sequence ID" value="OGE02517.1"/>
    <property type="molecule type" value="Genomic_DNA"/>
</dbReference>
<evidence type="ECO:0000313" key="5">
    <source>
        <dbReference type="EMBL" id="OGE02517.1"/>
    </source>
</evidence>
<dbReference type="InterPro" id="IPR015854">
    <property type="entry name" value="ABC_transpr_LolD-like"/>
</dbReference>
<dbReference type="InterPro" id="IPR027417">
    <property type="entry name" value="P-loop_NTPase"/>
</dbReference>